<dbReference type="GO" id="GO:0005737">
    <property type="term" value="C:cytoplasm"/>
    <property type="evidence" value="ECO:0007669"/>
    <property type="project" value="TreeGrafter"/>
</dbReference>
<keyword evidence="2 4" id="KW-0819">tRNA processing</keyword>
<feature type="region of interest" description="Disordered" evidence="5">
    <location>
        <begin position="166"/>
        <end position="190"/>
    </location>
</feature>
<comment type="similarity">
    <text evidence="1 4">Belongs to the tRNA pseudouridine synthase TruA family.</text>
</comment>
<dbReference type="InterPro" id="IPR001406">
    <property type="entry name" value="PsdUridine_synth_TruA"/>
</dbReference>
<accession>T4ZW83</accession>
<feature type="compositionally biased region" description="Basic and acidic residues" evidence="5">
    <location>
        <begin position="166"/>
        <end position="177"/>
    </location>
</feature>
<dbReference type="Gene3D" id="3.30.70.660">
    <property type="entry name" value="Pseudouridine synthase I, catalytic domain, C-terminal subdomain"/>
    <property type="match status" value="1"/>
</dbReference>
<proteinExistence type="inferred from homology"/>
<reference evidence="7 8" key="1">
    <citation type="journal article" date="2013" name="Chin. Sci. Bull.">
        <title>Genome survey uncovers the secrets of sex and lifestyle in caterpillar fungus.</title>
        <authorList>
            <person name="Hu X."/>
            <person name="Zhang Y."/>
            <person name="Xiao G."/>
            <person name="Zheng P."/>
            <person name="Xia Y."/>
            <person name="Zhang X."/>
            <person name="St Leger R.J."/>
            <person name="Liu X."/>
            <person name="Wang C."/>
        </authorList>
    </citation>
    <scope>NUCLEOTIDE SEQUENCE [LARGE SCALE GENOMIC DNA]</scope>
    <source>
        <strain evidence="8">Co18 / CGMCC 3.14243</strain>
        <tissue evidence="7">Fruit-body</tissue>
    </source>
</reference>
<evidence type="ECO:0000259" key="6">
    <source>
        <dbReference type="Pfam" id="PF01416"/>
    </source>
</evidence>
<dbReference type="HOGENOM" id="CLU_1428406_0_0_1"/>
<dbReference type="SUPFAM" id="SSF55120">
    <property type="entry name" value="Pseudouridine synthase"/>
    <property type="match status" value="1"/>
</dbReference>
<dbReference type="eggNOG" id="KOG2554">
    <property type="taxonomic scope" value="Eukaryota"/>
</dbReference>
<dbReference type="Proteomes" id="UP000019374">
    <property type="component" value="Unassembled WGS sequence"/>
</dbReference>
<dbReference type="InterPro" id="IPR020097">
    <property type="entry name" value="PsdUridine_synth_TruA_a/b_dom"/>
</dbReference>
<dbReference type="GO" id="GO:0031119">
    <property type="term" value="P:tRNA pseudouridine synthesis"/>
    <property type="evidence" value="ECO:0007669"/>
    <property type="project" value="TreeGrafter"/>
</dbReference>
<feature type="domain" description="Pseudouridine synthase I TruA alpha/beta" evidence="6">
    <location>
        <begin position="8"/>
        <end position="75"/>
    </location>
</feature>
<evidence type="ECO:0000256" key="2">
    <source>
        <dbReference type="ARBA" id="ARBA00022694"/>
    </source>
</evidence>
<evidence type="ECO:0000313" key="7">
    <source>
        <dbReference type="EMBL" id="EQK97349.1"/>
    </source>
</evidence>
<evidence type="ECO:0000256" key="1">
    <source>
        <dbReference type="ARBA" id="ARBA00009375"/>
    </source>
</evidence>
<keyword evidence="3 4" id="KW-0413">Isomerase</keyword>
<organism evidence="7 8">
    <name type="scientific">Ophiocordyceps sinensis (strain Co18 / CGMCC 3.14243)</name>
    <name type="common">Yarsagumba caterpillar fungus</name>
    <name type="synonym">Hirsutella sinensis</name>
    <dbReference type="NCBI Taxonomy" id="911162"/>
    <lineage>
        <taxon>Eukaryota</taxon>
        <taxon>Fungi</taxon>
        <taxon>Dikarya</taxon>
        <taxon>Ascomycota</taxon>
        <taxon>Pezizomycotina</taxon>
        <taxon>Sordariomycetes</taxon>
        <taxon>Hypocreomycetidae</taxon>
        <taxon>Hypocreales</taxon>
        <taxon>Ophiocordycipitaceae</taxon>
        <taxon>Ophiocordyceps</taxon>
    </lineage>
</organism>
<comment type="catalytic activity">
    <reaction evidence="4">
        <text>uridine(38/39/40) in tRNA = pseudouridine(38/39/40) in tRNA</text>
        <dbReference type="Rhea" id="RHEA:22376"/>
        <dbReference type="Rhea" id="RHEA-COMP:10085"/>
        <dbReference type="Rhea" id="RHEA-COMP:10087"/>
        <dbReference type="ChEBI" id="CHEBI:65314"/>
        <dbReference type="ChEBI" id="CHEBI:65315"/>
        <dbReference type="EC" id="5.4.99.12"/>
    </reaction>
</comment>
<evidence type="ECO:0000256" key="4">
    <source>
        <dbReference type="RuleBase" id="RU003792"/>
    </source>
</evidence>
<dbReference type="EC" id="5.4.99.12" evidence="4"/>
<dbReference type="AlphaFoldDB" id="T4ZW83"/>
<evidence type="ECO:0000256" key="5">
    <source>
        <dbReference type="SAM" id="MobiDB-lite"/>
    </source>
</evidence>
<name>T4ZW83_OPHSC</name>
<dbReference type="GO" id="GO:1990481">
    <property type="term" value="P:mRNA pseudouridine synthesis"/>
    <property type="evidence" value="ECO:0007669"/>
    <property type="project" value="TreeGrafter"/>
</dbReference>
<dbReference type="PANTHER" id="PTHR11142:SF5">
    <property type="entry name" value="TRNA PSEUDOURIDINE(38_39) SYNTHASE"/>
    <property type="match status" value="1"/>
</dbReference>
<dbReference type="GO" id="GO:0005634">
    <property type="term" value="C:nucleus"/>
    <property type="evidence" value="ECO:0007669"/>
    <property type="project" value="TreeGrafter"/>
</dbReference>
<dbReference type="PANTHER" id="PTHR11142">
    <property type="entry name" value="PSEUDOURIDYLATE SYNTHASE"/>
    <property type="match status" value="1"/>
</dbReference>
<evidence type="ECO:0000313" key="8">
    <source>
        <dbReference type="Proteomes" id="UP000019374"/>
    </source>
</evidence>
<dbReference type="OrthoDB" id="25767at2759"/>
<feature type="region of interest" description="Disordered" evidence="5">
    <location>
        <begin position="141"/>
        <end position="160"/>
    </location>
</feature>
<dbReference type="GO" id="GO:0003723">
    <property type="term" value="F:RNA binding"/>
    <property type="evidence" value="ECO:0007669"/>
    <property type="project" value="InterPro"/>
</dbReference>
<sequence>MGSGPHPKVYYFHVRGSAFLWHQIRHMVALLFLVGQGLEAPTLVSELLDVSKNPCRPGHAMANEVPLVLWDCVFPSSAIPQEPTMRLTDALEWVYVGDNQRSDKFGQHGLGRSKASASVRLFQGGDSARLGGRYTQVMKSKDFVQSPEEQNEKYAKRKGYASAADLREKKGIGRGKEAQTMADGSAPVCD</sequence>
<dbReference type="EMBL" id="KE661740">
    <property type="protein sequence ID" value="EQK97349.1"/>
    <property type="molecule type" value="Genomic_DNA"/>
</dbReference>
<dbReference type="InterPro" id="IPR020103">
    <property type="entry name" value="PsdUridine_synth_cat_dom_sf"/>
</dbReference>
<dbReference type="GO" id="GO:0160147">
    <property type="term" value="F:tRNA pseudouridine(38-40) synthase activity"/>
    <property type="evidence" value="ECO:0007669"/>
    <property type="project" value="UniProtKB-EC"/>
</dbReference>
<protein>
    <recommendedName>
        <fullName evidence="4">tRNA pseudouridine synthase</fullName>
        <ecNumber evidence="4">5.4.99.12</ecNumber>
    </recommendedName>
</protein>
<dbReference type="Pfam" id="PF01416">
    <property type="entry name" value="PseudoU_synth_1"/>
    <property type="match status" value="1"/>
</dbReference>
<gene>
    <name evidence="7" type="ORF">OCS_06938</name>
</gene>
<dbReference type="InterPro" id="IPR020095">
    <property type="entry name" value="PsdUridine_synth_TruA_C"/>
</dbReference>
<evidence type="ECO:0000256" key="3">
    <source>
        <dbReference type="ARBA" id="ARBA00023235"/>
    </source>
</evidence>